<sequence length="42" mass="4859">MKENAYDKQSFFEKYGEMLSDIPGMKDELRRPMMLAVSATKA</sequence>
<keyword evidence="2" id="KW-1185">Reference proteome</keyword>
<reference evidence="1" key="1">
    <citation type="submission" date="2020-08" db="EMBL/GenBank/DDBJ databases">
        <title>Genomic Encyclopedia of Type Strains, Phase IV (KMG-IV): sequencing the most valuable type-strain genomes for metagenomic binning, comparative biology and taxonomic classification.</title>
        <authorList>
            <person name="Goeker M."/>
        </authorList>
    </citation>
    <scope>NUCLEOTIDE SEQUENCE [LARGE SCALE GENOMIC DNA]</scope>
    <source>
        <strain evidence="1">DSM 105720</strain>
    </source>
</reference>
<dbReference type="Proteomes" id="UP000560658">
    <property type="component" value="Unassembled WGS sequence"/>
</dbReference>
<gene>
    <name evidence="1" type="ORF">GGR06_000465</name>
</gene>
<dbReference type="AlphaFoldDB" id="A0A840CS23"/>
<organism evidence="1 2">
    <name type="scientific">Bacteroides reticulotermitis</name>
    <dbReference type="NCBI Taxonomy" id="1133319"/>
    <lineage>
        <taxon>Bacteria</taxon>
        <taxon>Pseudomonadati</taxon>
        <taxon>Bacteroidota</taxon>
        <taxon>Bacteroidia</taxon>
        <taxon>Bacteroidales</taxon>
        <taxon>Bacteroidaceae</taxon>
        <taxon>Bacteroides</taxon>
    </lineage>
</organism>
<proteinExistence type="predicted"/>
<evidence type="ECO:0000313" key="1">
    <source>
        <dbReference type="EMBL" id="MBB4042700.1"/>
    </source>
</evidence>
<evidence type="ECO:0000313" key="2">
    <source>
        <dbReference type="Proteomes" id="UP000560658"/>
    </source>
</evidence>
<comment type="caution">
    <text evidence="1">The sequence shown here is derived from an EMBL/GenBank/DDBJ whole genome shotgun (WGS) entry which is preliminary data.</text>
</comment>
<accession>A0A840CS23</accession>
<protein>
    <submittedName>
        <fullName evidence="1">Uncharacterized protein</fullName>
    </submittedName>
</protein>
<name>A0A840CS23_9BACE</name>
<dbReference type="RefSeq" id="WP_148298420.1">
    <property type="nucleotide sequence ID" value="NZ_JACIER010000002.1"/>
</dbReference>
<dbReference type="EMBL" id="JACIER010000002">
    <property type="protein sequence ID" value="MBB4042700.1"/>
    <property type="molecule type" value="Genomic_DNA"/>
</dbReference>